<evidence type="ECO:0000313" key="12">
    <source>
        <dbReference type="EMBL" id="MBB5173061.1"/>
    </source>
</evidence>
<dbReference type="GO" id="GO:0005524">
    <property type="term" value="F:ATP binding"/>
    <property type="evidence" value="ECO:0007669"/>
    <property type="project" value="UniProtKB-KW"/>
</dbReference>
<dbReference type="EMBL" id="JACHHB010000004">
    <property type="protein sequence ID" value="MBB5173061.1"/>
    <property type="molecule type" value="Genomic_DNA"/>
</dbReference>
<keyword evidence="4" id="KW-0547">Nucleotide-binding</keyword>
<evidence type="ECO:0000256" key="6">
    <source>
        <dbReference type="ARBA" id="ARBA00022840"/>
    </source>
</evidence>
<keyword evidence="7 9" id="KW-0234">DNA repair</keyword>
<keyword evidence="6" id="KW-0067">ATP-binding</keyword>
<feature type="domain" description="RecF/RecN/SMC N-terminal" evidence="11">
    <location>
        <begin position="2"/>
        <end position="524"/>
    </location>
</feature>
<dbReference type="GO" id="GO:0016887">
    <property type="term" value="F:ATP hydrolysis activity"/>
    <property type="evidence" value="ECO:0007669"/>
    <property type="project" value="InterPro"/>
</dbReference>
<evidence type="ECO:0000256" key="7">
    <source>
        <dbReference type="ARBA" id="ARBA00023204"/>
    </source>
</evidence>
<dbReference type="FunFam" id="3.40.50.300:FF:000356">
    <property type="entry name" value="DNA repair protein RecN"/>
    <property type="match status" value="1"/>
</dbReference>
<dbReference type="InterPro" id="IPR004604">
    <property type="entry name" value="DNA_recomb/repair_RecN"/>
</dbReference>
<evidence type="ECO:0000256" key="1">
    <source>
        <dbReference type="ARBA" id="ARBA00003618"/>
    </source>
</evidence>
<dbReference type="GO" id="GO:0043590">
    <property type="term" value="C:bacterial nucleoid"/>
    <property type="evidence" value="ECO:0007669"/>
    <property type="project" value="TreeGrafter"/>
</dbReference>
<evidence type="ECO:0000256" key="8">
    <source>
        <dbReference type="ARBA" id="ARBA00033408"/>
    </source>
</evidence>
<evidence type="ECO:0000256" key="3">
    <source>
        <dbReference type="ARBA" id="ARBA00021315"/>
    </source>
</evidence>
<dbReference type="PIRSF" id="PIRSF003128">
    <property type="entry name" value="RecN"/>
    <property type="match status" value="1"/>
</dbReference>
<feature type="coiled-coil region" evidence="10">
    <location>
        <begin position="156"/>
        <end position="190"/>
    </location>
</feature>
<dbReference type="Pfam" id="PF02463">
    <property type="entry name" value="SMC_N"/>
    <property type="match status" value="1"/>
</dbReference>
<comment type="function">
    <text evidence="1 9">May be involved in recombinational repair of damaged DNA.</text>
</comment>
<dbReference type="Proteomes" id="UP000551878">
    <property type="component" value="Unassembled WGS sequence"/>
</dbReference>
<dbReference type="FunFam" id="3.40.50.300:FF:000319">
    <property type="entry name" value="DNA repair protein RecN"/>
    <property type="match status" value="1"/>
</dbReference>
<evidence type="ECO:0000256" key="5">
    <source>
        <dbReference type="ARBA" id="ARBA00022763"/>
    </source>
</evidence>
<accession>A0A840QNY9</accession>
<dbReference type="PANTHER" id="PTHR11059:SF0">
    <property type="entry name" value="DNA REPAIR PROTEIN RECN"/>
    <property type="match status" value="1"/>
</dbReference>
<comment type="caution">
    <text evidence="12">The sequence shown here is derived from an EMBL/GenBank/DDBJ whole genome shotgun (WGS) entry which is preliminary data.</text>
</comment>
<dbReference type="AlphaFoldDB" id="A0A840QNY9"/>
<name>A0A840QNY9_9BACI</name>
<dbReference type="InterPro" id="IPR027417">
    <property type="entry name" value="P-loop_NTPase"/>
</dbReference>
<dbReference type="NCBIfam" id="NF008121">
    <property type="entry name" value="PRK10869.1"/>
    <property type="match status" value="1"/>
</dbReference>
<evidence type="ECO:0000256" key="2">
    <source>
        <dbReference type="ARBA" id="ARBA00009441"/>
    </source>
</evidence>
<evidence type="ECO:0000256" key="4">
    <source>
        <dbReference type="ARBA" id="ARBA00022741"/>
    </source>
</evidence>
<evidence type="ECO:0000259" key="11">
    <source>
        <dbReference type="Pfam" id="PF02463"/>
    </source>
</evidence>
<dbReference type="NCBIfam" id="TIGR00634">
    <property type="entry name" value="recN"/>
    <property type="match status" value="1"/>
</dbReference>
<dbReference type="SUPFAM" id="SSF52540">
    <property type="entry name" value="P-loop containing nucleoside triphosphate hydrolases"/>
    <property type="match status" value="2"/>
</dbReference>
<proteinExistence type="inferred from homology"/>
<dbReference type="CDD" id="cd03241">
    <property type="entry name" value="ABC_RecN"/>
    <property type="match status" value="2"/>
</dbReference>
<evidence type="ECO:0000256" key="10">
    <source>
        <dbReference type="SAM" id="Coils"/>
    </source>
</evidence>
<dbReference type="GO" id="GO:0009432">
    <property type="term" value="P:SOS response"/>
    <property type="evidence" value="ECO:0007669"/>
    <property type="project" value="TreeGrafter"/>
</dbReference>
<sequence length="574" mass="65068">MLLELSIKDFAIIEDVSISFDDGLSVLTGETGAGKSIIIDAIGLLIGGRGSVEFVRHGAKRAEIEGIFSLDRCEGVTNKLLELGVDPGEEDTLVLQRHITLQGKSVCRANGKLVTLAILREIGQSLVDIHGQHEHQHLMQTDKHLRLLDRFGGEKLLKAKQEYKDVYERFQKAKNQLKRLSENEQQTAQRLDLIQYQLQEIEQASLQLDEDDTLEKERAKLANSEKLYEQIQSSYNALYGDSKGLEWIFLALQNLEDVKHLDEGLTEIYNTLQNEYYMLEEATFSLREHLDTLEFDPERLHEIEGRLSEIHQLKRKYGSSVNEILEYASTIEEEVDTLEHRDHHIQKWQQEVQSASEDLYVEAQNVSKLRRQAAEKLQKAVQSELQALFMKDTVVEVHFQSLTPSDDDPYINGEKIHFNEDGFERVEFYVATNKGEPLKPLAKVASGGEISRLILAFKTVLSSFEGVTTLIFDEVDTGVSGRVSQAIAEKIQKMSADAQVLCITHLPQVAAMADTHLYISKQEEENRVVTNVRTLSVDEAVDELSRMISGVEITDLTKKHADELLQQANQIKQL</sequence>
<evidence type="ECO:0000313" key="13">
    <source>
        <dbReference type="Proteomes" id="UP000551878"/>
    </source>
</evidence>
<keyword evidence="5 9" id="KW-0227">DNA damage</keyword>
<dbReference type="RefSeq" id="WP_184663506.1">
    <property type="nucleotide sequence ID" value="NZ_JACHHB010000004.1"/>
</dbReference>
<organism evidence="12 13">
    <name type="scientific">Texcoconibacillus texcoconensis</name>
    <dbReference type="NCBI Taxonomy" id="1095777"/>
    <lineage>
        <taxon>Bacteria</taxon>
        <taxon>Bacillati</taxon>
        <taxon>Bacillota</taxon>
        <taxon>Bacilli</taxon>
        <taxon>Bacillales</taxon>
        <taxon>Bacillaceae</taxon>
        <taxon>Texcoconibacillus</taxon>
    </lineage>
</organism>
<dbReference type="Gene3D" id="3.40.50.300">
    <property type="entry name" value="P-loop containing nucleotide triphosphate hydrolases"/>
    <property type="match status" value="2"/>
</dbReference>
<protein>
    <recommendedName>
        <fullName evidence="3 9">DNA repair protein RecN</fullName>
    </recommendedName>
    <alternativeName>
        <fullName evidence="8 9">Recombination protein N</fullName>
    </alternativeName>
</protein>
<evidence type="ECO:0000256" key="9">
    <source>
        <dbReference type="PIRNR" id="PIRNR003128"/>
    </source>
</evidence>
<comment type="similarity">
    <text evidence="2 9">Belongs to the RecN family.</text>
</comment>
<dbReference type="GO" id="GO:0006302">
    <property type="term" value="P:double-strand break repair"/>
    <property type="evidence" value="ECO:0007669"/>
    <property type="project" value="InterPro"/>
</dbReference>
<dbReference type="InterPro" id="IPR003395">
    <property type="entry name" value="RecF/RecN/SMC_N"/>
</dbReference>
<keyword evidence="10" id="KW-0175">Coiled coil</keyword>
<dbReference type="GO" id="GO:0006310">
    <property type="term" value="P:DNA recombination"/>
    <property type="evidence" value="ECO:0007669"/>
    <property type="project" value="InterPro"/>
</dbReference>
<dbReference type="PANTHER" id="PTHR11059">
    <property type="entry name" value="DNA REPAIR PROTEIN RECN"/>
    <property type="match status" value="1"/>
</dbReference>
<gene>
    <name evidence="12" type="ORF">HNQ41_001224</name>
</gene>
<reference evidence="12 13" key="1">
    <citation type="submission" date="2020-08" db="EMBL/GenBank/DDBJ databases">
        <title>Genomic Encyclopedia of Type Strains, Phase IV (KMG-IV): sequencing the most valuable type-strain genomes for metagenomic binning, comparative biology and taxonomic classification.</title>
        <authorList>
            <person name="Goeker M."/>
        </authorList>
    </citation>
    <scope>NUCLEOTIDE SEQUENCE [LARGE SCALE GENOMIC DNA]</scope>
    <source>
        <strain evidence="12 13">DSM 24696</strain>
    </source>
</reference>
<keyword evidence="13" id="KW-1185">Reference proteome</keyword>